<dbReference type="AlphaFoldDB" id="A0ABD0JUB2"/>
<name>A0ABD0JUB2_9CAEN</name>
<evidence type="ECO:0000313" key="2">
    <source>
        <dbReference type="EMBL" id="KAK7478240.1"/>
    </source>
</evidence>
<gene>
    <name evidence="2" type="ORF">BaRGS_00030498</name>
</gene>
<evidence type="ECO:0000313" key="3">
    <source>
        <dbReference type="Proteomes" id="UP001519460"/>
    </source>
</evidence>
<feature type="non-terminal residue" evidence="2">
    <location>
        <position position="1"/>
    </location>
</feature>
<keyword evidence="3" id="KW-1185">Reference proteome</keyword>
<comment type="caution">
    <text evidence="2">The sequence shown here is derived from an EMBL/GenBank/DDBJ whole genome shotgun (WGS) entry which is preliminary data.</text>
</comment>
<dbReference type="Proteomes" id="UP001519460">
    <property type="component" value="Unassembled WGS sequence"/>
</dbReference>
<reference evidence="2 3" key="1">
    <citation type="journal article" date="2023" name="Sci. Data">
        <title>Genome assembly of the Korean intertidal mud-creeper Batillaria attramentaria.</title>
        <authorList>
            <person name="Patra A.K."/>
            <person name="Ho P.T."/>
            <person name="Jun S."/>
            <person name="Lee S.J."/>
            <person name="Kim Y."/>
            <person name="Won Y.J."/>
        </authorList>
    </citation>
    <scope>NUCLEOTIDE SEQUENCE [LARGE SCALE GENOMIC DNA]</scope>
    <source>
        <strain evidence="2">Wonlab-2016</strain>
    </source>
</reference>
<dbReference type="EMBL" id="JACVVK020000330">
    <property type="protein sequence ID" value="KAK7478240.1"/>
    <property type="molecule type" value="Genomic_DNA"/>
</dbReference>
<proteinExistence type="predicted"/>
<organism evidence="2 3">
    <name type="scientific">Batillaria attramentaria</name>
    <dbReference type="NCBI Taxonomy" id="370345"/>
    <lineage>
        <taxon>Eukaryota</taxon>
        <taxon>Metazoa</taxon>
        <taxon>Spiralia</taxon>
        <taxon>Lophotrochozoa</taxon>
        <taxon>Mollusca</taxon>
        <taxon>Gastropoda</taxon>
        <taxon>Caenogastropoda</taxon>
        <taxon>Sorbeoconcha</taxon>
        <taxon>Cerithioidea</taxon>
        <taxon>Batillariidae</taxon>
        <taxon>Batillaria</taxon>
    </lineage>
</organism>
<sequence>LSVVAGRSSSPAVPTGTIDFPQTRTGQLPTLSEMPNGKPAVLIYSLLTQYDAKIVVAEFIY</sequence>
<accession>A0ABD0JUB2</accession>
<protein>
    <submittedName>
        <fullName evidence="2">Uncharacterized protein</fullName>
    </submittedName>
</protein>
<feature type="region of interest" description="Disordered" evidence="1">
    <location>
        <begin position="1"/>
        <end position="21"/>
    </location>
</feature>
<evidence type="ECO:0000256" key="1">
    <source>
        <dbReference type="SAM" id="MobiDB-lite"/>
    </source>
</evidence>